<reference evidence="2" key="1">
    <citation type="submission" date="2021-02" db="EMBL/GenBank/DDBJ databases">
        <title>Comparative genomics reveals that relaxation of natural selection precedes convergent phenotypic evolution of cavefish.</title>
        <authorList>
            <person name="Peng Z."/>
        </authorList>
    </citation>
    <scope>NUCLEOTIDE SEQUENCE</scope>
    <source>
        <tissue evidence="2">Muscle</tissue>
    </source>
</reference>
<accession>A0A9W7TTQ1</accession>
<comment type="caution">
    <text evidence="2">The sequence shown here is derived from an EMBL/GenBank/DDBJ whole genome shotgun (WGS) entry which is preliminary data.</text>
</comment>
<dbReference type="AlphaFoldDB" id="A0A9W7TTQ1"/>
<gene>
    <name evidence="2" type="ORF">IRJ41_003527</name>
</gene>
<evidence type="ECO:0000313" key="2">
    <source>
        <dbReference type="EMBL" id="KAI7803165.1"/>
    </source>
</evidence>
<evidence type="ECO:0000256" key="1">
    <source>
        <dbReference type="SAM" id="MobiDB-lite"/>
    </source>
</evidence>
<protein>
    <submittedName>
        <fullName evidence="2">Uncharacterized protein</fullName>
    </submittedName>
</protein>
<sequence>MRLWLRQPGSRASAPSVFQNSKPPKHRGAVQDELVFGTNVTSPTEESGEGEGSRWRLRVIRVSPASGKVWSADFGSIERQ</sequence>
<organism evidence="2 3">
    <name type="scientific">Triplophysa rosa</name>
    <name type="common">Cave loach</name>
    <dbReference type="NCBI Taxonomy" id="992332"/>
    <lineage>
        <taxon>Eukaryota</taxon>
        <taxon>Metazoa</taxon>
        <taxon>Chordata</taxon>
        <taxon>Craniata</taxon>
        <taxon>Vertebrata</taxon>
        <taxon>Euteleostomi</taxon>
        <taxon>Actinopterygii</taxon>
        <taxon>Neopterygii</taxon>
        <taxon>Teleostei</taxon>
        <taxon>Ostariophysi</taxon>
        <taxon>Cypriniformes</taxon>
        <taxon>Nemacheilidae</taxon>
        <taxon>Triplophysa</taxon>
    </lineage>
</organism>
<evidence type="ECO:0000313" key="3">
    <source>
        <dbReference type="Proteomes" id="UP001059041"/>
    </source>
</evidence>
<dbReference type="Proteomes" id="UP001059041">
    <property type="component" value="Linkage Group LG11"/>
</dbReference>
<proteinExistence type="predicted"/>
<dbReference type="EMBL" id="JAFHDT010000011">
    <property type="protein sequence ID" value="KAI7803165.1"/>
    <property type="molecule type" value="Genomic_DNA"/>
</dbReference>
<feature type="region of interest" description="Disordered" evidence="1">
    <location>
        <begin position="1"/>
        <end position="31"/>
    </location>
</feature>
<keyword evidence="3" id="KW-1185">Reference proteome</keyword>
<name>A0A9W7TTQ1_TRIRA</name>